<organism evidence="4 5">
    <name type="scientific">Filobasidium floriforme</name>
    <dbReference type="NCBI Taxonomy" id="5210"/>
    <lineage>
        <taxon>Eukaryota</taxon>
        <taxon>Fungi</taxon>
        <taxon>Dikarya</taxon>
        <taxon>Basidiomycota</taxon>
        <taxon>Agaricomycotina</taxon>
        <taxon>Tremellomycetes</taxon>
        <taxon>Filobasidiales</taxon>
        <taxon>Filobasidiaceae</taxon>
        <taxon>Filobasidium</taxon>
    </lineage>
</organism>
<sequence length="217" mass="23585">MRFAALALLALPALAMAAPSSKRENWGKEKEHDDMHDHKEYDDHHEDKHHEKELVKGVFHFTSTYTAWAGPDQVINNSQVAVPGEPGAYGVYKFGINADEDLICYNISVYISGDYQSPAVTATHIHEAVRGRAGPPRIAFPNPTGDSPLTEQGWRTSYGCLQGPFETGVLANGTDTAEGFTLAQIEANPAGFFADVHTVAFPAGAIRGQIQLDESAY</sequence>
<dbReference type="Proteomes" id="UP000812966">
    <property type="component" value="Unassembled WGS sequence"/>
</dbReference>
<evidence type="ECO:0000313" key="4">
    <source>
        <dbReference type="EMBL" id="KAG7529380.1"/>
    </source>
</evidence>
<evidence type="ECO:0000259" key="3">
    <source>
        <dbReference type="SMART" id="SM00754"/>
    </source>
</evidence>
<accession>A0A8K0NNQ4</accession>
<feature type="domain" description="CHRD" evidence="3">
    <location>
        <begin position="63"/>
        <end position="212"/>
    </location>
</feature>
<feature type="region of interest" description="Disordered" evidence="1">
    <location>
        <begin position="21"/>
        <end position="49"/>
    </location>
</feature>
<comment type="caution">
    <text evidence="4">The sequence shown here is derived from an EMBL/GenBank/DDBJ whole genome shotgun (WGS) entry which is preliminary data.</text>
</comment>
<feature type="signal peptide" evidence="2">
    <location>
        <begin position="1"/>
        <end position="17"/>
    </location>
</feature>
<name>A0A8K0NNQ4_9TREE</name>
<evidence type="ECO:0000256" key="2">
    <source>
        <dbReference type="SAM" id="SignalP"/>
    </source>
</evidence>
<feature type="chain" id="PRO_5035452782" description="CHRD domain-containing protein" evidence="2">
    <location>
        <begin position="18"/>
        <end position="217"/>
    </location>
</feature>
<evidence type="ECO:0000256" key="1">
    <source>
        <dbReference type="SAM" id="MobiDB-lite"/>
    </source>
</evidence>
<feature type="region of interest" description="Disordered" evidence="1">
    <location>
        <begin position="133"/>
        <end position="152"/>
    </location>
</feature>
<gene>
    <name evidence="4" type="ORF">FFLO_05695</name>
</gene>
<dbReference type="EMBL" id="JABELV010000152">
    <property type="protein sequence ID" value="KAG7529380.1"/>
    <property type="molecule type" value="Genomic_DNA"/>
</dbReference>
<dbReference type="AlphaFoldDB" id="A0A8K0NNQ4"/>
<keyword evidence="2" id="KW-0732">Signal</keyword>
<dbReference type="InterPro" id="IPR010895">
    <property type="entry name" value="CHRD"/>
</dbReference>
<reference evidence="4" key="1">
    <citation type="submission" date="2020-04" db="EMBL/GenBank/DDBJ databases">
        <title>Analysis of mating type loci in Filobasidium floriforme.</title>
        <authorList>
            <person name="Nowrousian M."/>
        </authorList>
    </citation>
    <scope>NUCLEOTIDE SEQUENCE</scope>
    <source>
        <strain evidence="4">CBS 6242</strain>
    </source>
</reference>
<dbReference type="OrthoDB" id="3554264at2759"/>
<protein>
    <recommendedName>
        <fullName evidence="3">CHRD domain-containing protein</fullName>
    </recommendedName>
</protein>
<dbReference type="SMART" id="SM00754">
    <property type="entry name" value="CHRD"/>
    <property type="match status" value="1"/>
</dbReference>
<evidence type="ECO:0000313" key="5">
    <source>
        <dbReference type="Proteomes" id="UP000812966"/>
    </source>
</evidence>
<dbReference type="Pfam" id="PF07452">
    <property type="entry name" value="CHRD"/>
    <property type="match status" value="1"/>
</dbReference>
<keyword evidence="5" id="KW-1185">Reference proteome</keyword>
<proteinExistence type="predicted"/>